<dbReference type="Proteomes" id="UP000224460">
    <property type="component" value="Unassembled WGS sequence"/>
</dbReference>
<accession>A0AC61DHR3</accession>
<protein>
    <submittedName>
        <fullName evidence="1">Uncharacterized protein</fullName>
    </submittedName>
</protein>
<comment type="caution">
    <text evidence="1">The sequence shown here is derived from an EMBL/GenBank/DDBJ whole genome shotgun (WGS) entry which is preliminary data.</text>
</comment>
<keyword evidence="2" id="KW-1185">Reference proteome</keyword>
<name>A0AC61DHR3_9FIRM</name>
<sequence>MSEENSSIQSQERDLLDGGFAVVDREKIIEEETRVITPWYKHFINVFVAPRKMMEENFYADPPKGTSVAVVGTILFTALFLILTFANPVQVEAIYNQFRMQGIAENMLKQKYMLAQVTGLIGGLVGVFFGALLSAIGLQIFKVIAKDKCKFGSLYVLNLLAMMTSAGWMCLDRLIGYFIPTTTTVLGLPILFDAAELAKNLPMMTLVNLVTIPSIVSILILIIGYSVLTHTSTKKAAIVVLLYEALFTGLGLAIGMAMQGMMQNMQMMM</sequence>
<gene>
    <name evidence="1" type="ORF">CS063_01125</name>
</gene>
<dbReference type="EMBL" id="PEDL01000001">
    <property type="protein sequence ID" value="PHV72111.1"/>
    <property type="molecule type" value="Genomic_DNA"/>
</dbReference>
<evidence type="ECO:0000313" key="1">
    <source>
        <dbReference type="EMBL" id="PHV72111.1"/>
    </source>
</evidence>
<proteinExistence type="predicted"/>
<organism evidence="1 2">
    <name type="scientific">Sporanaerobium hydrogeniformans</name>
    <dbReference type="NCBI Taxonomy" id="3072179"/>
    <lineage>
        <taxon>Bacteria</taxon>
        <taxon>Bacillati</taxon>
        <taxon>Bacillota</taxon>
        <taxon>Clostridia</taxon>
        <taxon>Lachnospirales</taxon>
        <taxon>Lachnospiraceae</taxon>
        <taxon>Sporanaerobium</taxon>
    </lineage>
</organism>
<evidence type="ECO:0000313" key="2">
    <source>
        <dbReference type="Proteomes" id="UP000224460"/>
    </source>
</evidence>
<reference evidence="1" key="1">
    <citation type="submission" date="2017-10" db="EMBL/GenBank/DDBJ databases">
        <title>Genome sequence of cellulolytic Lachnospiraceae bacterium XHS1971 isolated from hotspring sediment.</title>
        <authorList>
            <person name="Vasudevan G."/>
            <person name="Joshi A.J."/>
            <person name="Hivarkar S."/>
            <person name="Lanjekar V.B."/>
            <person name="Dhakephalkar P.K."/>
            <person name="Dagar S."/>
        </authorList>
    </citation>
    <scope>NUCLEOTIDE SEQUENCE</scope>
    <source>
        <strain evidence="1">XHS1971</strain>
    </source>
</reference>